<proteinExistence type="inferred from homology"/>
<dbReference type="InterPro" id="IPR028082">
    <property type="entry name" value="Peripla_BP_I"/>
</dbReference>
<reference evidence="4" key="1">
    <citation type="journal article" date="2020" name="mSystems">
        <title>Genome- and Community-Level Interaction Insights into Carbon Utilization and Element Cycling Functions of Hydrothermarchaeota in Hydrothermal Sediment.</title>
        <authorList>
            <person name="Zhou Z."/>
            <person name="Liu Y."/>
            <person name="Xu W."/>
            <person name="Pan J."/>
            <person name="Luo Z.H."/>
            <person name="Li M."/>
        </authorList>
    </citation>
    <scope>NUCLEOTIDE SEQUENCE [LARGE SCALE GENOMIC DNA]</scope>
    <source>
        <strain evidence="4">SpSt-508</strain>
    </source>
</reference>
<gene>
    <name evidence="4" type="ORF">ENS64_08265</name>
</gene>
<evidence type="ECO:0000256" key="1">
    <source>
        <dbReference type="ARBA" id="ARBA00004196"/>
    </source>
</evidence>
<dbReference type="SUPFAM" id="SSF53822">
    <property type="entry name" value="Periplasmic binding protein-like I"/>
    <property type="match status" value="1"/>
</dbReference>
<dbReference type="AlphaFoldDB" id="A0A7C4QHV7"/>
<name>A0A7C4QHV7_9PLAN</name>
<dbReference type="GO" id="GO:0030246">
    <property type="term" value="F:carbohydrate binding"/>
    <property type="evidence" value="ECO:0007669"/>
    <property type="project" value="TreeGrafter"/>
</dbReference>
<comment type="caution">
    <text evidence="4">The sequence shown here is derived from an EMBL/GenBank/DDBJ whole genome shotgun (WGS) entry which is preliminary data.</text>
</comment>
<feature type="domain" description="Periplasmic binding protein" evidence="3">
    <location>
        <begin position="57"/>
        <end position="313"/>
    </location>
</feature>
<dbReference type="PROSITE" id="PS51257">
    <property type="entry name" value="PROKAR_LIPOPROTEIN"/>
    <property type="match status" value="1"/>
</dbReference>
<dbReference type="GO" id="GO:0030288">
    <property type="term" value="C:outer membrane-bounded periplasmic space"/>
    <property type="evidence" value="ECO:0007669"/>
    <property type="project" value="TreeGrafter"/>
</dbReference>
<evidence type="ECO:0000259" key="3">
    <source>
        <dbReference type="Pfam" id="PF13407"/>
    </source>
</evidence>
<dbReference type="Pfam" id="PF13407">
    <property type="entry name" value="Peripla_BP_4"/>
    <property type="match status" value="1"/>
</dbReference>
<protein>
    <recommendedName>
        <fullName evidence="3">Periplasmic binding protein domain-containing protein</fullName>
    </recommendedName>
</protein>
<dbReference type="PANTHER" id="PTHR30036:SF7">
    <property type="entry name" value="ABC TRANSPORTER PERIPLASMIC-BINDING PROTEIN YPHF"/>
    <property type="match status" value="1"/>
</dbReference>
<evidence type="ECO:0000313" key="4">
    <source>
        <dbReference type="EMBL" id="HGT39241.1"/>
    </source>
</evidence>
<accession>A0A7C4QHV7</accession>
<dbReference type="Gene3D" id="3.40.50.2300">
    <property type="match status" value="2"/>
</dbReference>
<comment type="subcellular location">
    <subcellularLocation>
        <location evidence="1">Cell envelope</location>
    </subcellularLocation>
</comment>
<sequence>MKPIRFASRWLPVAAVAAFFVVVGCQSEIPQETSTAPPATLSLGEPTTTAKKKRLIVLTNGNSPFWDACRAGLQDADRELQLAEAGLTAVMEVNDGTPQGQLDKLRQFASETDVAGIGVSAIDASNAAIAEELVRFRQKGVHVVTIDSDVDRERYRESRYAFIGTDNLVGGRVLGQCARGLRPNGGEYVTFVGRTGAQNAIERINGFAEGAGDKFLAKDSMADDTDRTRAKDNVRTAIGNHPGLNTLVGIWSYNAPAIVDVVRELKVRDKFTIVVFDAEPLTIQYMQDGDVDALVVQDPYAMGYQGVRMLKALHQQDHATLKDMLPNHGQPDGDLFDTGLKVVVPNQNSPLQAEHFSGKVQFMRLAEFQEWLAKYGLTGS</sequence>
<dbReference type="PANTHER" id="PTHR30036">
    <property type="entry name" value="D-XYLOSE-BINDING PERIPLASMIC PROTEIN"/>
    <property type="match status" value="1"/>
</dbReference>
<dbReference type="EMBL" id="DSVQ01000012">
    <property type="protein sequence ID" value="HGT39241.1"/>
    <property type="molecule type" value="Genomic_DNA"/>
</dbReference>
<dbReference type="InterPro" id="IPR025997">
    <property type="entry name" value="SBP_2_dom"/>
</dbReference>
<comment type="similarity">
    <text evidence="2">Belongs to the bacterial solute-binding protein 2 family.</text>
</comment>
<organism evidence="4">
    <name type="scientific">Schlesneria paludicola</name>
    <dbReference type="NCBI Taxonomy" id="360056"/>
    <lineage>
        <taxon>Bacteria</taxon>
        <taxon>Pseudomonadati</taxon>
        <taxon>Planctomycetota</taxon>
        <taxon>Planctomycetia</taxon>
        <taxon>Planctomycetales</taxon>
        <taxon>Planctomycetaceae</taxon>
        <taxon>Schlesneria</taxon>
    </lineage>
</organism>
<evidence type="ECO:0000256" key="2">
    <source>
        <dbReference type="ARBA" id="ARBA00007639"/>
    </source>
</evidence>
<dbReference type="InterPro" id="IPR050555">
    <property type="entry name" value="Bact_Solute-Bind_Prot2"/>
</dbReference>